<dbReference type="EMBL" id="BLXT01005617">
    <property type="protein sequence ID" value="GFO24470.1"/>
    <property type="molecule type" value="Genomic_DNA"/>
</dbReference>
<comment type="caution">
    <text evidence="1">The sequence shown here is derived from an EMBL/GenBank/DDBJ whole genome shotgun (WGS) entry which is preliminary data.</text>
</comment>
<reference evidence="1 2" key="1">
    <citation type="journal article" date="2021" name="Elife">
        <title>Chloroplast acquisition without the gene transfer in kleptoplastic sea slugs, Plakobranchus ocellatus.</title>
        <authorList>
            <person name="Maeda T."/>
            <person name="Takahashi S."/>
            <person name="Yoshida T."/>
            <person name="Shimamura S."/>
            <person name="Takaki Y."/>
            <person name="Nagai Y."/>
            <person name="Toyoda A."/>
            <person name="Suzuki Y."/>
            <person name="Arimoto A."/>
            <person name="Ishii H."/>
            <person name="Satoh N."/>
            <person name="Nishiyama T."/>
            <person name="Hasebe M."/>
            <person name="Maruyama T."/>
            <person name="Minagawa J."/>
            <person name="Obokata J."/>
            <person name="Shigenobu S."/>
        </authorList>
    </citation>
    <scope>NUCLEOTIDE SEQUENCE [LARGE SCALE GENOMIC DNA]</scope>
</reference>
<keyword evidence="2" id="KW-1185">Reference proteome</keyword>
<dbReference type="Proteomes" id="UP000735302">
    <property type="component" value="Unassembled WGS sequence"/>
</dbReference>
<name>A0AAV4BYS7_9GAST</name>
<gene>
    <name evidence="1" type="ORF">PoB_005097500</name>
</gene>
<dbReference type="PANTHER" id="PTHR37162">
    <property type="entry name" value="HAT FAMILY DIMERISATION DOMAINCONTAINING PROTEIN-RELATED"/>
    <property type="match status" value="1"/>
</dbReference>
<accession>A0AAV4BYS7</accession>
<protein>
    <recommendedName>
        <fullName evidence="3">DUF4371 domain-containing protein</fullName>
    </recommendedName>
</protein>
<organism evidence="1 2">
    <name type="scientific">Plakobranchus ocellatus</name>
    <dbReference type="NCBI Taxonomy" id="259542"/>
    <lineage>
        <taxon>Eukaryota</taxon>
        <taxon>Metazoa</taxon>
        <taxon>Spiralia</taxon>
        <taxon>Lophotrochozoa</taxon>
        <taxon>Mollusca</taxon>
        <taxon>Gastropoda</taxon>
        <taxon>Heterobranchia</taxon>
        <taxon>Euthyneura</taxon>
        <taxon>Panpulmonata</taxon>
        <taxon>Sacoglossa</taxon>
        <taxon>Placobranchoidea</taxon>
        <taxon>Plakobranchidae</taxon>
        <taxon>Plakobranchus</taxon>
    </lineage>
</organism>
<dbReference type="PANTHER" id="PTHR37162:SF1">
    <property type="entry name" value="BED-TYPE DOMAIN-CONTAINING PROTEIN"/>
    <property type="match status" value="1"/>
</dbReference>
<evidence type="ECO:0008006" key="3">
    <source>
        <dbReference type="Google" id="ProtNLM"/>
    </source>
</evidence>
<proteinExistence type="predicted"/>
<sequence length="293" mass="32605">MKNMPFSLNIDESTSKGNKKRVLNILVCFFCEEAQKSVTHLYSSVELTVVNAETVFQALMQELRKDGIPLENIVSILTDSAAYMAGRINGFLAKMKEVAPDIVDISALHLDTALHRGLDKVQRLDARWGKVLQHEQYAPLKPATHACLSIFSGPRVESSFSVMNCIITSTTNRMHIKTYEAIHKIKYSLISHNTSSISLFHRNDAVYSQIDISLIYHIQTAHAKQQKVKGQKNQTNTLPKIPKRQACCNTSPLKAKSNGPIPHTVETSDCVPDTLSTTNACTTEISGQFFKSL</sequence>
<dbReference type="AlphaFoldDB" id="A0AAV4BYS7"/>
<evidence type="ECO:0000313" key="1">
    <source>
        <dbReference type="EMBL" id="GFO24470.1"/>
    </source>
</evidence>
<evidence type="ECO:0000313" key="2">
    <source>
        <dbReference type="Proteomes" id="UP000735302"/>
    </source>
</evidence>